<protein>
    <recommendedName>
        <fullName evidence="4">Sulfotransferase domain-containing protein</fullName>
    </recommendedName>
</protein>
<sequence length="481" mass="54174">MTDARGPGVNSGAILLIPSLHRLTPPVTRKAAVVLLFCCRAMEPSVAAHNGSTKDRHRRRLKGNSLWTYFLIVAVIIGAIIFQATLLRLTHGTNNITSGREALLNEFAASARNATKTRQSDIDIKGSTPRDSLVDRSVKVEIPDNDRKLAFVHIGKSGGSTISLLLRNGCMNAVDGEPCEEKRWEKVKGPAGQVETIASQRIEFYLHTPHAERGMLKEYYDRITSVVMVVRDPLERFISAFLCRHPKNIDAMRARNRRVRLQAEMRGEEAPAWAKPIWGHSDVETNEIHRASFTGCYPNVNEFAFCADERPLRTVIYNTTISWTKKKGSHQRDISLDCVQLCRDIATGKTDNIHHVRWNYQSFLNDLSPEKEVFVIRTTHLWNDWVTVNNILGSTEDVSVPEKGTEEDTVNARRSLPVRNNLTPEGREILCQLLREEIRVYVSMLNRAVNLSNDDVQSSLDGVKNNCPLVYESLSLASSKH</sequence>
<dbReference type="GO" id="GO:0008146">
    <property type="term" value="F:sulfotransferase activity"/>
    <property type="evidence" value="ECO:0007669"/>
    <property type="project" value="InterPro"/>
</dbReference>
<dbReference type="InParanoid" id="B8BZQ8"/>
<dbReference type="GO" id="GO:0016020">
    <property type="term" value="C:membrane"/>
    <property type="evidence" value="ECO:0007669"/>
    <property type="project" value="InterPro"/>
</dbReference>
<dbReference type="KEGG" id="tps:THAPSDRAFT_22328"/>
<dbReference type="InterPro" id="IPR027417">
    <property type="entry name" value="P-loop_NTPase"/>
</dbReference>
<proteinExistence type="predicted"/>
<evidence type="ECO:0000313" key="3">
    <source>
        <dbReference type="Proteomes" id="UP000001449"/>
    </source>
</evidence>
<dbReference type="OMA" id="YNTTISW"/>
<dbReference type="EMBL" id="CM000641">
    <property type="protein sequence ID" value="EED92926.1"/>
    <property type="molecule type" value="Genomic_DNA"/>
</dbReference>
<dbReference type="PaxDb" id="35128-Thaps22328"/>
<dbReference type="InterPro" id="IPR005331">
    <property type="entry name" value="Sulfotransferase"/>
</dbReference>
<dbReference type="eggNOG" id="ENOG502SVVB">
    <property type="taxonomic scope" value="Eukaryota"/>
</dbReference>
<dbReference type="Gene3D" id="3.40.50.300">
    <property type="entry name" value="P-loop containing nucleotide triphosphate hydrolases"/>
    <property type="match status" value="1"/>
</dbReference>
<accession>B8BZQ8</accession>
<evidence type="ECO:0008006" key="4">
    <source>
        <dbReference type="Google" id="ProtNLM"/>
    </source>
</evidence>
<evidence type="ECO:0000256" key="1">
    <source>
        <dbReference type="SAM" id="Phobius"/>
    </source>
</evidence>
<keyword evidence="1" id="KW-0812">Transmembrane</keyword>
<reference evidence="2 3" key="2">
    <citation type="journal article" date="2008" name="Nature">
        <title>The Phaeodactylum genome reveals the evolutionary history of diatom genomes.</title>
        <authorList>
            <person name="Bowler C."/>
            <person name="Allen A.E."/>
            <person name="Badger J.H."/>
            <person name="Grimwood J."/>
            <person name="Jabbari K."/>
            <person name="Kuo A."/>
            <person name="Maheswari U."/>
            <person name="Martens C."/>
            <person name="Maumus F."/>
            <person name="Otillar R.P."/>
            <person name="Rayko E."/>
            <person name="Salamov A."/>
            <person name="Vandepoele K."/>
            <person name="Beszteri B."/>
            <person name="Gruber A."/>
            <person name="Heijde M."/>
            <person name="Katinka M."/>
            <person name="Mock T."/>
            <person name="Valentin K."/>
            <person name="Verret F."/>
            <person name="Berges J.A."/>
            <person name="Brownlee C."/>
            <person name="Cadoret J.P."/>
            <person name="Chiovitti A."/>
            <person name="Choi C.J."/>
            <person name="Coesel S."/>
            <person name="De Martino A."/>
            <person name="Detter J.C."/>
            <person name="Durkin C."/>
            <person name="Falciatore A."/>
            <person name="Fournet J."/>
            <person name="Haruta M."/>
            <person name="Huysman M.J."/>
            <person name="Jenkins B.D."/>
            <person name="Jiroutova K."/>
            <person name="Jorgensen R.E."/>
            <person name="Joubert Y."/>
            <person name="Kaplan A."/>
            <person name="Kroger N."/>
            <person name="Kroth P.G."/>
            <person name="La Roche J."/>
            <person name="Lindquist E."/>
            <person name="Lommer M."/>
            <person name="Martin-Jezequel V."/>
            <person name="Lopez P.J."/>
            <person name="Lucas S."/>
            <person name="Mangogna M."/>
            <person name="McGinnis K."/>
            <person name="Medlin L.K."/>
            <person name="Montsant A."/>
            <person name="Oudot-Le Secq M.P."/>
            <person name="Napoli C."/>
            <person name="Obornik M."/>
            <person name="Parker M.S."/>
            <person name="Petit J.L."/>
            <person name="Porcel B.M."/>
            <person name="Poulsen N."/>
            <person name="Robison M."/>
            <person name="Rychlewski L."/>
            <person name="Rynearson T.A."/>
            <person name="Schmutz J."/>
            <person name="Shapiro H."/>
            <person name="Siaut M."/>
            <person name="Stanley M."/>
            <person name="Sussman M.R."/>
            <person name="Taylor A.R."/>
            <person name="Vardi A."/>
            <person name="von Dassow P."/>
            <person name="Vyverman W."/>
            <person name="Willis A."/>
            <person name="Wyrwicz L.S."/>
            <person name="Rokhsar D.S."/>
            <person name="Weissenbach J."/>
            <person name="Armbrust E.V."/>
            <person name="Green B.R."/>
            <person name="Van de Peer Y."/>
            <person name="Grigoriev I.V."/>
        </authorList>
    </citation>
    <scope>NUCLEOTIDE SEQUENCE [LARGE SCALE GENOMIC DNA]</scope>
    <source>
        <strain evidence="2 3">CCMP1335</strain>
    </source>
</reference>
<keyword evidence="1" id="KW-0472">Membrane</keyword>
<dbReference type="GeneID" id="7448827"/>
<reference evidence="2 3" key="1">
    <citation type="journal article" date="2004" name="Science">
        <title>The genome of the diatom Thalassiosira pseudonana: ecology, evolution, and metabolism.</title>
        <authorList>
            <person name="Armbrust E.V."/>
            <person name="Berges J.A."/>
            <person name="Bowler C."/>
            <person name="Green B.R."/>
            <person name="Martinez D."/>
            <person name="Putnam N.H."/>
            <person name="Zhou S."/>
            <person name="Allen A.E."/>
            <person name="Apt K.E."/>
            <person name="Bechner M."/>
            <person name="Brzezinski M.A."/>
            <person name="Chaal B.K."/>
            <person name="Chiovitti A."/>
            <person name="Davis A.K."/>
            <person name="Demarest M.S."/>
            <person name="Detter J.C."/>
            <person name="Glavina T."/>
            <person name="Goodstein D."/>
            <person name="Hadi M.Z."/>
            <person name="Hellsten U."/>
            <person name="Hildebrand M."/>
            <person name="Jenkins B.D."/>
            <person name="Jurka J."/>
            <person name="Kapitonov V.V."/>
            <person name="Kroger N."/>
            <person name="Lau W.W."/>
            <person name="Lane T.W."/>
            <person name="Larimer F.W."/>
            <person name="Lippmeier J.C."/>
            <person name="Lucas S."/>
            <person name="Medina M."/>
            <person name="Montsant A."/>
            <person name="Obornik M."/>
            <person name="Parker M.S."/>
            <person name="Palenik B."/>
            <person name="Pazour G.J."/>
            <person name="Richardson P.M."/>
            <person name="Rynearson T.A."/>
            <person name="Saito M.A."/>
            <person name="Schwartz D.C."/>
            <person name="Thamatrakoln K."/>
            <person name="Valentin K."/>
            <person name="Vardi A."/>
            <person name="Wilkerson F.P."/>
            <person name="Rokhsar D.S."/>
        </authorList>
    </citation>
    <scope>NUCLEOTIDE SEQUENCE [LARGE SCALE GENOMIC DNA]</scope>
    <source>
        <strain evidence="2 3">CCMP1335</strain>
    </source>
</reference>
<dbReference type="HOGENOM" id="CLU_691628_0_0_1"/>
<gene>
    <name evidence="2" type="ORF">THAPSDRAFT_22328</name>
</gene>
<dbReference type="Pfam" id="PF03567">
    <property type="entry name" value="Sulfotransfer_2"/>
    <property type="match status" value="1"/>
</dbReference>
<name>B8BZQ8_THAPS</name>
<keyword evidence="3" id="KW-1185">Reference proteome</keyword>
<dbReference type="AlphaFoldDB" id="B8BZQ8"/>
<keyword evidence="1" id="KW-1133">Transmembrane helix</keyword>
<dbReference type="RefSeq" id="XP_002289389.1">
    <property type="nucleotide sequence ID" value="XM_002289353.1"/>
</dbReference>
<organism evidence="2 3">
    <name type="scientific">Thalassiosira pseudonana</name>
    <name type="common">Marine diatom</name>
    <name type="synonym">Cyclotella nana</name>
    <dbReference type="NCBI Taxonomy" id="35128"/>
    <lineage>
        <taxon>Eukaryota</taxon>
        <taxon>Sar</taxon>
        <taxon>Stramenopiles</taxon>
        <taxon>Ochrophyta</taxon>
        <taxon>Bacillariophyta</taxon>
        <taxon>Coscinodiscophyceae</taxon>
        <taxon>Thalassiosirophycidae</taxon>
        <taxon>Thalassiosirales</taxon>
        <taxon>Thalassiosiraceae</taxon>
        <taxon>Thalassiosira</taxon>
    </lineage>
</organism>
<evidence type="ECO:0000313" key="2">
    <source>
        <dbReference type="EMBL" id="EED92926.1"/>
    </source>
</evidence>
<feature type="transmembrane region" description="Helical" evidence="1">
    <location>
        <begin position="66"/>
        <end position="87"/>
    </location>
</feature>
<dbReference type="Proteomes" id="UP000001449">
    <property type="component" value="Chromosome 4"/>
</dbReference>